<feature type="non-terminal residue" evidence="1">
    <location>
        <position position="1"/>
    </location>
</feature>
<gene>
    <name evidence="1" type="ORF">KUDE01_001057</name>
</gene>
<comment type="caution">
    <text evidence="1">The sequence shown here is derived from an EMBL/GenBank/DDBJ whole genome shotgun (WGS) entry which is preliminary data.</text>
</comment>
<keyword evidence="2" id="KW-1185">Reference proteome</keyword>
<proteinExistence type="predicted"/>
<dbReference type="AlphaFoldDB" id="A0AAD9CDU6"/>
<organism evidence="1 2">
    <name type="scientific">Dissostichus eleginoides</name>
    <name type="common">Patagonian toothfish</name>
    <name type="synonym">Dissostichus amissus</name>
    <dbReference type="NCBI Taxonomy" id="100907"/>
    <lineage>
        <taxon>Eukaryota</taxon>
        <taxon>Metazoa</taxon>
        <taxon>Chordata</taxon>
        <taxon>Craniata</taxon>
        <taxon>Vertebrata</taxon>
        <taxon>Euteleostomi</taxon>
        <taxon>Actinopterygii</taxon>
        <taxon>Neopterygii</taxon>
        <taxon>Teleostei</taxon>
        <taxon>Neoteleostei</taxon>
        <taxon>Acanthomorphata</taxon>
        <taxon>Eupercaria</taxon>
        <taxon>Perciformes</taxon>
        <taxon>Notothenioidei</taxon>
        <taxon>Nototheniidae</taxon>
        <taxon>Dissostichus</taxon>
    </lineage>
</organism>
<evidence type="ECO:0000313" key="1">
    <source>
        <dbReference type="EMBL" id="KAK1900270.1"/>
    </source>
</evidence>
<evidence type="ECO:0000313" key="2">
    <source>
        <dbReference type="Proteomes" id="UP001228049"/>
    </source>
</evidence>
<dbReference type="EMBL" id="JASDAP010000007">
    <property type="protein sequence ID" value="KAK1900270.1"/>
    <property type="molecule type" value="Genomic_DNA"/>
</dbReference>
<feature type="non-terminal residue" evidence="1">
    <location>
        <position position="100"/>
    </location>
</feature>
<sequence>LELLFKKVRVRMQGEEINKVSWLSIFLACSRGVFRLRGGGRRVEGEDKSKSFVWHCVGGAAGGEVAVGSGEGMTSGTKPVLPASAMTLAAEGICTAEKFK</sequence>
<accession>A0AAD9CDU6</accession>
<reference evidence="1" key="1">
    <citation type="submission" date="2023-04" db="EMBL/GenBank/DDBJ databases">
        <title>Chromosome-level genome of Chaenocephalus aceratus.</title>
        <authorList>
            <person name="Park H."/>
        </authorList>
    </citation>
    <scope>NUCLEOTIDE SEQUENCE</scope>
    <source>
        <strain evidence="1">DE</strain>
        <tissue evidence="1">Muscle</tissue>
    </source>
</reference>
<dbReference type="Proteomes" id="UP001228049">
    <property type="component" value="Unassembled WGS sequence"/>
</dbReference>
<protein>
    <submittedName>
        <fullName evidence="1">Sulfite reductase [NADPH] hemoprotein beta-component</fullName>
    </submittedName>
</protein>
<name>A0AAD9CDU6_DISEL</name>